<keyword evidence="4" id="KW-1185">Reference proteome</keyword>
<organism evidence="3 4">
    <name type="scientific">Alteribacter lacisalsi</name>
    <dbReference type="NCBI Taxonomy" id="2045244"/>
    <lineage>
        <taxon>Bacteria</taxon>
        <taxon>Bacillati</taxon>
        <taxon>Bacillota</taxon>
        <taxon>Bacilli</taxon>
        <taxon>Bacillales</taxon>
        <taxon>Bacillaceae</taxon>
        <taxon>Alteribacter</taxon>
    </lineage>
</organism>
<name>A0A2W0H4T0_9BACI</name>
<dbReference type="OrthoDB" id="9759607at2"/>
<dbReference type="GO" id="GO:0043709">
    <property type="term" value="P:cell adhesion involved in single-species biofilm formation"/>
    <property type="evidence" value="ECO:0007669"/>
    <property type="project" value="TreeGrafter"/>
</dbReference>
<evidence type="ECO:0000259" key="2">
    <source>
        <dbReference type="PROSITE" id="PS50887"/>
    </source>
</evidence>
<reference evidence="3 4" key="1">
    <citation type="submission" date="2017-10" db="EMBL/GenBank/DDBJ databases">
        <title>Bacillus sp. nov., a halophilic bacterium isolated from a Yangshapao Lake.</title>
        <authorList>
            <person name="Wang H."/>
        </authorList>
    </citation>
    <scope>NUCLEOTIDE SEQUENCE [LARGE SCALE GENOMIC DNA]</scope>
    <source>
        <strain evidence="3 4">YSP-3</strain>
    </source>
</reference>
<dbReference type="CDD" id="cd01949">
    <property type="entry name" value="GGDEF"/>
    <property type="match status" value="1"/>
</dbReference>
<dbReference type="InterPro" id="IPR043128">
    <property type="entry name" value="Rev_trsase/Diguanyl_cyclase"/>
</dbReference>
<feature type="transmembrane region" description="Helical" evidence="1">
    <location>
        <begin position="12"/>
        <end position="34"/>
    </location>
</feature>
<gene>
    <name evidence="3" type="ORF">CR205_17540</name>
</gene>
<dbReference type="GO" id="GO:1902201">
    <property type="term" value="P:negative regulation of bacterial-type flagellum-dependent cell motility"/>
    <property type="evidence" value="ECO:0007669"/>
    <property type="project" value="TreeGrafter"/>
</dbReference>
<accession>A0A2W0H4T0</accession>
<protein>
    <submittedName>
        <fullName evidence="3">GGDEF domain-containing protein</fullName>
    </submittedName>
</protein>
<dbReference type="SMART" id="SM00267">
    <property type="entry name" value="GGDEF"/>
    <property type="match status" value="1"/>
</dbReference>
<keyword evidence="1" id="KW-1133">Transmembrane helix</keyword>
<feature type="transmembrane region" description="Helical" evidence="1">
    <location>
        <begin position="46"/>
        <end position="65"/>
    </location>
</feature>
<feature type="transmembrane region" description="Helical" evidence="1">
    <location>
        <begin position="102"/>
        <end position="119"/>
    </location>
</feature>
<dbReference type="InterPro" id="IPR029787">
    <property type="entry name" value="Nucleotide_cyclase"/>
</dbReference>
<evidence type="ECO:0000256" key="1">
    <source>
        <dbReference type="SAM" id="Phobius"/>
    </source>
</evidence>
<dbReference type="Proteomes" id="UP000248066">
    <property type="component" value="Unassembled WGS sequence"/>
</dbReference>
<keyword evidence="1" id="KW-0472">Membrane</keyword>
<dbReference type="GO" id="GO:0005886">
    <property type="term" value="C:plasma membrane"/>
    <property type="evidence" value="ECO:0007669"/>
    <property type="project" value="TreeGrafter"/>
</dbReference>
<dbReference type="GO" id="GO:0052621">
    <property type="term" value="F:diguanylate cyclase activity"/>
    <property type="evidence" value="ECO:0007669"/>
    <property type="project" value="TreeGrafter"/>
</dbReference>
<sequence length="356" mass="40475">MEQNTVKQTDHFLEVVFSYTRWFFLLAACTVYFLNEWQGQLEGHLPFIYLVGFGLLYMGVTQYCLHKCNRESRFYKWMTKGGVIFDLVAYPWLIAVTGGFESPFVPIGYLIVLHAILYWRYMGGVLGAAAVTAGFTGVLAAQGFTFSGTAMMTFMMNTAILFLFAVLGGVIISRERKHYAERVVYEQMAKRDYLTGLYNHRTFQEHLLSFTSGHEPFYLVMGDIDHFKSINDTYGHLTGDRVLKKIGESLKDTNFDGHAYRYGGEEFALIVRTSSEEAVHKLIMQISRDVERRNRPFLPNFKVTLSYGCAPGLNVEPEVLIKQADDKLYKAKARGKNQVAGLGKEPAAYQLVRGKK</sequence>
<dbReference type="EMBL" id="PDOF01000003">
    <property type="protein sequence ID" value="PYZ96167.1"/>
    <property type="molecule type" value="Genomic_DNA"/>
</dbReference>
<dbReference type="SUPFAM" id="SSF55073">
    <property type="entry name" value="Nucleotide cyclase"/>
    <property type="match status" value="1"/>
</dbReference>
<comment type="caution">
    <text evidence="3">The sequence shown here is derived from an EMBL/GenBank/DDBJ whole genome shotgun (WGS) entry which is preliminary data.</text>
</comment>
<dbReference type="AlphaFoldDB" id="A0A2W0H4T0"/>
<dbReference type="InterPro" id="IPR050469">
    <property type="entry name" value="Diguanylate_Cyclase"/>
</dbReference>
<proteinExistence type="predicted"/>
<keyword evidence="1" id="KW-0812">Transmembrane</keyword>
<feature type="transmembrane region" description="Helical" evidence="1">
    <location>
        <begin position="126"/>
        <end position="144"/>
    </location>
</feature>
<dbReference type="PANTHER" id="PTHR45138">
    <property type="entry name" value="REGULATORY COMPONENTS OF SENSORY TRANSDUCTION SYSTEM"/>
    <property type="match status" value="1"/>
</dbReference>
<feature type="domain" description="GGDEF" evidence="2">
    <location>
        <begin position="215"/>
        <end position="344"/>
    </location>
</feature>
<dbReference type="InterPro" id="IPR000160">
    <property type="entry name" value="GGDEF_dom"/>
</dbReference>
<feature type="transmembrane region" description="Helical" evidence="1">
    <location>
        <begin position="77"/>
        <end position="96"/>
    </location>
</feature>
<evidence type="ECO:0000313" key="4">
    <source>
        <dbReference type="Proteomes" id="UP000248066"/>
    </source>
</evidence>
<dbReference type="Gene3D" id="3.30.70.270">
    <property type="match status" value="1"/>
</dbReference>
<dbReference type="RefSeq" id="WP_110521443.1">
    <property type="nucleotide sequence ID" value="NZ_PDOF01000003.1"/>
</dbReference>
<feature type="transmembrane region" description="Helical" evidence="1">
    <location>
        <begin position="150"/>
        <end position="172"/>
    </location>
</feature>
<dbReference type="Pfam" id="PF00990">
    <property type="entry name" value="GGDEF"/>
    <property type="match status" value="1"/>
</dbReference>
<dbReference type="PANTHER" id="PTHR45138:SF9">
    <property type="entry name" value="DIGUANYLATE CYCLASE DGCM-RELATED"/>
    <property type="match status" value="1"/>
</dbReference>
<evidence type="ECO:0000313" key="3">
    <source>
        <dbReference type="EMBL" id="PYZ96167.1"/>
    </source>
</evidence>
<dbReference type="PROSITE" id="PS50887">
    <property type="entry name" value="GGDEF"/>
    <property type="match status" value="1"/>
</dbReference>
<dbReference type="NCBIfam" id="TIGR00254">
    <property type="entry name" value="GGDEF"/>
    <property type="match status" value="1"/>
</dbReference>